<dbReference type="OrthoDB" id="9794581at2"/>
<dbReference type="PATRIC" id="fig|742734.4.peg.5508"/>
<name>A0A0J9BJ50_9FIRM</name>
<protein>
    <recommendedName>
        <fullName evidence="3">Class II aldolase/adducin N-terminal domain-containing protein</fullName>
    </recommendedName>
</protein>
<dbReference type="Pfam" id="PF00596">
    <property type="entry name" value="Aldolase_II"/>
    <property type="match status" value="1"/>
</dbReference>
<reference evidence="4 5" key="1">
    <citation type="submission" date="2011-04" db="EMBL/GenBank/DDBJ databases">
        <title>The Genome Sequence of Clostridium citroniae WAL-19142.</title>
        <authorList>
            <consortium name="The Broad Institute Genome Sequencing Platform"/>
            <person name="Earl A."/>
            <person name="Ward D."/>
            <person name="Feldgarden M."/>
            <person name="Gevers D."/>
            <person name="Warren Y.A."/>
            <person name="Tyrrell K.L."/>
            <person name="Citron D.M."/>
            <person name="Goldstein E.J."/>
            <person name="Daigneault M."/>
            <person name="Allen-Vercoe E."/>
            <person name="Young S.K."/>
            <person name="Zeng Q."/>
            <person name="Gargeya S."/>
            <person name="Fitzgerald M."/>
            <person name="Haas B."/>
            <person name="Abouelleil A."/>
            <person name="Alvarado L."/>
            <person name="Arachchi H.M."/>
            <person name="Berlin A."/>
            <person name="Brown A."/>
            <person name="Chapman S.B."/>
            <person name="Chen Z."/>
            <person name="Dunbar C."/>
            <person name="Freedman E."/>
            <person name="Gearin G."/>
            <person name="Gellesch M."/>
            <person name="Goldberg J."/>
            <person name="Griggs A."/>
            <person name="Gujja S."/>
            <person name="Heilman E.R."/>
            <person name="Heiman D."/>
            <person name="Howarth C."/>
            <person name="Larson L."/>
            <person name="Lui A."/>
            <person name="MacDonald P.J."/>
            <person name="Mehta T."/>
            <person name="Montmayeur A."/>
            <person name="Murphy C."/>
            <person name="Neiman D."/>
            <person name="Pearson M."/>
            <person name="Priest M."/>
            <person name="Roberts A."/>
            <person name="Saif S."/>
            <person name="Shea T."/>
            <person name="Shenoy N."/>
            <person name="Sisk P."/>
            <person name="Stolte C."/>
            <person name="Sykes S."/>
            <person name="White J."/>
            <person name="Yandava C."/>
            <person name="Wortman J."/>
            <person name="Nusbaum C."/>
            <person name="Birren B."/>
        </authorList>
    </citation>
    <scope>NUCLEOTIDE SEQUENCE [LARGE SCALE GENOMIC DNA]</scope>
    <source>
        <strain evidence="4 5">WAL-19142</strain>
    </source>
</reference>
<keyword evidence="2" id="KW-0456">Lyase</keyword>
<evidence type="ECO:0000259" key="3">
    <source>
        <dbReference type="SMART" id="SM01007"/>
    </source>
</evidence>
<organism evidence="4 5">
    <name type="scientific">[Clostridium] citroniae WAL-19142</name>
    <dbReference type="NCBI Taxonomy" id="742734"/>
    <lineage>
        <taxon>Bacteria</taxon>
        <taxon>Bacillati</taxon>
        <taxon>Bacillota</taxon>
        <taxon>Clostridia</taxon>
        <taxon>Lachnospirales</taxon>
        <taxon>Lachnospiraceae</taxon>
        <taxon>Enterocloster</taxon>
    </lineage>
</organism>
<dbReference type="GeneID" id="93164935"/>
<dbReference type="Gene3D" id="3.40.225.10">
    <property type="entry name" value="Class II aldolase/adducin N-terminal domain"/>
    <property type="match status" value="1"/>
</dbReference>
<dbReference type="SMART" id="SM01007">
    <property type="entry name" value="Aldolase_II"/>
    <property type="match status" value="1"/>
</dbReference>
<dbReference type="GO" id="GO:0019323">
    <property type="term" value="P:pentose catabolic process"/>
    <property type="evidence" value="ECO:0007669"/>
    <property type="project" value="TreeGrafter"/>
</dbReference>
<dbReference type="Proteomes" id="UP000037392">
    <property type="component" value="Unassembled WGS sequence"/>
</dbReference>
<keyword evidence="1" id="KW-0479">Metal-binding</keyword>
<accession>A0A0J9BJ50</accession>
<dbReference type="AlphaFoldDB" id="A0A0J9BJ50"/>
<feature type="domain" description="Class II aldolase/adducin N-terminal" evidence="3">
    <location>
        <begin position="22"/>
        <end position="197"/>
    </location>
</feature>
<dbReference type="GO" id="GO:0005829">
    <property type="term" value="C:cytosol"/>
    <property type="evidence" value="ECO:0007669"/>
    <property type="project" value="TreeGrafter"/>
</dbReference>
<dbReference type="SUPFAM" id="SSF53639">
    <property type="entry name" value="AraD/HMP-PK domain-like"/>
    <property type="match status" value="1"/>
</dbReference>
<evidence type="ECO:0000256" key="2">
    <source>
        <dbReference type="ARBA" id="ARBA00023239"/>
    </source>
</evidence>
<dbReference type="EMBL" id="ADLK01000047">
    <property type="protein sequence ID" value="KMW12977.1"/>
    <property type="molecule type" value="Genomic_DNA"/>
</dbReference>
<evidence type="ECO:0000313" key="4">
    <source>
        <dbReference type="EMBL" id="KMW12977.1"/>
    </source>
</evidence>
<dbReference type="InterPro" id="IPR050197">
    <property type="entry name" value="Aldolase_class_II_sugar_metab"/>
</dbReference>
<dbReference type="PANTHER" id="PTHR22789">
    <property type="entry name" value="FUCULOSE PHOSPHATE ALDOLASE"/>
    <property type="match status" value="1"/>
</dbReference>
<proteinExistence type="predicted"/>
<dbReference type="InterPro" id="IPR036409">
    <property type="entry name" value="Aldolase_II/adducin_N_sf"/>
</dbReference>
<evidence type="ECO:0000313" key="5">
    <source>
        <dbReference type="Proteomes" id="UP000037392"/>
    </source>
</evidence>
<sequence length="253" mass="28255">MAVFSNMISFNPNPRTAQEAIEQCVIVNRLLANEGILDAYGHVSVRNPENPNTFFQSRRMAPGLVTRKDIMELDLDGNVVSNKQFQHFTEILMHSEIYKVRPDVNAICHNHAKELIPFSSTGTPLRPISQTAGMFYKGIPAFHNPTVNSGLLANTREVCQKLAQVLGDCRAAFIGVHGVVVIGENAINLITGCTVLRDNAVSQFQAMQLGSPRYLTEEEGRAATETMLSPEDGERMWSYWLNRAKNTLTDLYW</sequence>
<evidence type="ECO:0000256" key="1">
    <source>
        <dbReference type="ARBA" id="ARBA00022723"/>
    </source>
</evidence>
<dbReference type="GO" id="GO:0046872">
    <property type="term" value="F:metal ion binding"/>
    <property type="evidence" value="ECO:0007669"/>
    <property type="project" value="UniProtKB-KW"/>
</dbReference>
<dbReference type="RefSeq" id="WP_048931062.1">
    <property type="nucleotide sequence ID" value="NZ_KQ235885.1"/>
</dbReference>
<dbReference type="GO" id="GO:0016832">
    <property type="term" value="F:aldehyde-lyase activity"/>
    <property type="evidence" value="ECO:0007669"/>
    <property type="project" value="TreeGrafter"/>
</dbReference>
<dbReference type="InterPro" id="IPR001303">
    <property type="entry name" value="Aldolase_II/adducin_N"/>
</dbReference>
<comment type="caution">
    <text evidence="4">The sequence shown here is derived from an EMBL/GenBank/DDBJ whole genome shotgun (WGS) entry which is preliminary data.</text>
</comment>
<dbReference type="PANTHER" id="PTHR22789:SF0">
    <property type="entry name" value="3-OXO-TETRONATE 4-PHOSPHATE DECARBOXYLASE-RELATED"/>
    <property type="match status" value="1"/>
</dbReference>
<gene>
    <name evidence="4" type="ORF">HMPREF9470_05149</name>
</gene>